<dbReference type="CDD" id="cd03809">
    <property type="entry name" value="GT4_MtfB-like"/>
    <property type="match status" value="1"/>
</dbReference>
<dbReference type="RefSeq" id="WP_200387879.1">
    <property type="nucleotide sequence ID" value="NZ_NRSD01000009.1"/>
</dbReference>
<dbReference type="PANTHER" id="PTHR46401">
    <property type="entry name" value="GLYCOSYLTRANSFERASE WBBK-RELATED"/>
    <property type="match status" value="1"/>
</dbReference>
<keyword evidence="1" id="KW-0808">Transferase</keyword>
<organism evidence="3 4">
    <name type="scientific">Thiocapsa imhoffii</name>
    <dbReference type="NCBI Taxonomy" id="382777"/>
    <lineage>
        <taxon>Bacteria</taxon>
        <taxon>Pseudomonadati</taxon>
        <taxon>Pseudomonadota</taxon>
        <taxon>Gammaproteobacteria</taxon>
        <taxon>Chromatiales</taxon>
        <taxon>Chromatiaceae</taxon>
        <taxon>Thiocapsa</taxon>
    </lineage>
</organism>
<proteinExistence type="predicted"/>
<evidence type="ECO:0000313" key="4">
    <source>
        <dbReference type="Proteomes" id="UP001138802"/>
    </source>
</evidence>
<evidence type="ECO:0000259" key="2">
    <source>
        <dbReference type="Pfam" id="PF00534"/>
    </source>
</evidence>
<dbReference type="GO" id="GO:0016757">
    <property type="term" value="F:glycosyltransferase activity"/>
    <property type="evidence" value="ECO:0007669"/>
    <property type="project" value="InterPro"/>
</dbReference>
<dbReference type="GO" id="GO:0009103">
    <property type="term" value="P:lipopolysaccharide biosynthetic process"/>
    <property type="evidence" value="ECO:0007669"/>
    <property type="project" value="TreeGrafter"/>
</dbReference>
<comment type="caution">
    <text evidence="3">The sequence shown here is derived from an EMBL/GenBank/DDBJ whole genome shotgun (WGS) entry which is preliminary data.</text>
</comment>
<dbReference type="Pfam" id="PF00534">
    <property type="entry name" value="Glycos_transf_1"/>
    <property type="match status" value="1"/>
</dbReference>
<feature type="domain" description="Glycosyl transferase family 1" evidence="2">
    <location>
        <begin position="189"/>
        <end position="339"/>
    </location>
</feature>
<gene>
    <name evidence="3" type="ORF">CKO25_10490</name>
</gene>
<name>A0A9X0WHY4_9GAMM</name>
<dbReference type="Proteomes" id="UP001138802">
    <property type="component" value="Unassembled WGS sequence"/>
</dbReference>
<keyword evidence="4" id="KW-1185">Reference proteome</keyword>
<evidence type="ECO:0000313" key="3">
    <source>
        <dbReference type="EMBL" id="MBK1645072.1"/>
    </source>
</evidence>
<dbReference type="SUPFAM" id="SSF53756">
    <property type="entry name" value="UDP-Glycosyltransferase/glycogen phosphorylase"/>
    <property type="match status" value="1"/>
</dbReference>
<dbReference type="PANTHER" id="PTHR46401:SF2">
    <property type="entry name" value="GLYCOSYLTRANSFERASE WBBK-RELATED"/>
    <property type="match status" value="1"/>
</dbReference>
<protein>
    <recommendedName>
        <fullName evidence="2">Glycosyl transferase family 1 domain-containing protein</fullName>
    </recommendedName>
</protein>
<dbReference type="Gene3D" id="3.40.50.2000">
    <property type="entry name" value="Glycogen Phosphorylase B"/>
    <property type="match status" value="2"/>
</dbReference>
<dbReference type="EMBL" id="NRSD01000009">
    <property type="protein sequence ID" value="MBK1645072.1"/>
    <property type="molecule type" value="Genomic_DNA"/>
</dbReference>
<dbReference type="AlphaFoldDB" id="A0A9X0WHY4"/>
<sequence>MSRLRVALLSTASPGMPGSMSVYAELVARGLATSAPEWEVELVQLLGAHEDANGGRLMERFNRVSSTFVARGRAQAAKADVYHLLDASFGYMVAGLPWSRTLVTVHDVIPALQARGRFGVRAPGWAARQLINASLRVIARAGWVCAVSRQTADDVHALTGRFVDTVIHLPIKDFSAVGLVEPDCYGSSSPFVLHVGNNSFYKNRTGVLSIFSHLVRSRPTLDLVMAGPAPTEELRRMTAALNLETHVRYVVNPEDAELAELYRRAVLLLFPSLYEGFGWPPLEALRMGCPVVCADTGSLPEVVGDAGLYWSPTDTVGFATQALRLLDDPDLRRDMLGRAQRHLMQFDTRIFAQRLVKLYRKVAAGAGA</sequence>
<reference evidence="3 4" key="1">
    <citation type="journal article" date="2020" name="Microorganisms">
        <title>Osmotic Adaptation and Compatible Solute Biosynthesis of Phototrophic Bacteria as Revealed from Genome Analyses.</title>
        <authorList>
            <person name="Imhoff J.F."/>
            <person name="Rahn T."/>
            <person name="Kunzel S."/>
            <person name="Keller A."/>
            <person name="Neulinger S.C."/>
        </authorList>
    </citation>
    <scope>NUCLEOTIDE SEQUENCE [LARGE SCALE GENOMIC DNA]</scope>
    <source>
        <strain evidence="3 4">DSM 21303</strain>
    </source>
</reference>
<dbReference type="InterPro" id="IPR001296">
    <property type="entry name" value="Glyco_trans_1"/>
</dbReference>
<accession>A0A9X0WHY4</accession>
<evidence type="ECO:0000256" key="1">
    <source>
        <dbReference type="ARBA" id="ARBA00022679"/>
    </source>
</evidence>